<comment type="similarity">
    <text evidence="2">Belongs to the cytochrome P450 family.</text>
</comment>
<dbReference type="GO" id="GO:0004497">
    <property type="term" value="F:monooxygenase activity"/>
    <property type="evidence" value="ECO:0007669"/>
    <property type="project" value="InterPro"/>
</dbReference>
<evidence type="ECO:0000256" key="3">
    <source>
        <dbReference type="ARBA" id="ARBA00022617"/>
    </source>
</evidence>
<dbReference type="Proteomes" id="UP000037904">
    <property type="component" value="Unassembled WGS sequence"/>
</dbReference>
<keyword evidence="4" id="KW-0479">Metal-binding</keyword>
<organism evidence="7 8">
    <name type="scientific">Fusarium langsethiae</name>
    <dbReference type="NCBI Taxonomy" id="179993"/>
    <lineage>
        <taxon>Eukaryota</taxon>
        <taxon>Fungi</taxon>
        <taxon>Dikarya</taxon>
        <taxon>Ascomycota</taxon>
        <taxon>Pezizomycotina</taxon>
        <taxon>Sordariomycetes</taxon>
        <taxon>Hypocreomycetidae</taxon>
        <taxon>Hypocreales</taxon>
        <taxon>Nectriaceae</taxon>
        <taxon>Fusarium</taxon>
    </lineage>
</organism>
<keyword evidence="3" id="KW-0349">Heme</keyword>
<evidence type="ECO:0000256" key="4">
    <source>
        <dbReference type="ARBA" id="ARBA00022723"/>
    </source>
</evidence>
<sequence length="230" mass="26034">MGVLNTEMVTGLPLSAKIALLPALWTLYLIGSAVYYVFFHPLASVPGPKLYAISPIPYYYHLYQGTWVRTITRLHEQYGPAVRFAPADVSFITADAVKTIYGHGGKTFEKDLRIYRQGRPVRSIITSDHENHRRMRRQLSHAFSMKALRAQDKILNHYVDLFIAGLTKRAGTEIDMVAWYNFATFDLIGHLAMGQPFGCLEKGEYHPWVRILFAGLKATAFTQVKSPTLV</sequence>
<keyword evidence="8" id="KW-1185">Reference proteome</keyword>
<dbReference type="GO" id="GO:0016705">
    <property type="term" value="F:oxidoreductase activity, acting on paired donors, with incorporation or reduction of molecular oxygen"/>
    <property type="evidence" value="ECO:0007669"/>
    <property type="project" value="InterPro"/>
</dbReference>
<dbReference type="Pfam" id="PF00067">
    <property type="entry name" value="p450"/>
    <property type="match status" value="1"/>
</dbReference>
<feature type="transmembrane region" description="Helical" evidence="6">
    <location>
        <begin position="20"/>
        <end position="39"/>
    </location>
</feature>
<accession>A0A0N0DAD1</accession>
<proteinExistence type="inferred from homology"/>
<evidence type="ECO:0000313" key="7">
    <source>
        <dbReference type="EMBL" id="KPA35165.1"/>
    </source>
</evidence>
<evidence type="ECO:0000313" key="8">
    <source>
        <dbReference type="Proteomes" id="UP000037904"/>
    </source>
</evidence>
<dbReference type="InterPro" id="IPR036396">
    <property type="entry name" value="Cyt_P450_sf"/>
</dbReference>
<evidence type="ECO:0000256" key="1">
    <source>
        <dbReference type="ARBA" id="ARBA00001971"/>
    </source>
</evidence>
<keyword evidence="5" id="KW-0408">Iron</keyword>
<gene>
    <name evidence="7" type="ORF">FLAG1_12167</name>
</gene>
<name>A0A0N0DAD1_FUSLA</name>
<feature type="non-terminal residue" evidence="7">
    <location>
        <position position="230"/>
    </location>
</feature>
<reference evidence="7 8" key="1">
    <citation type="submission" date="2015-04" db="EMBL/GenBank/DDBJ databases">
        <title>The draft genome sequence of Fusarium langsethiae, a T-2/HT-2 mycotoxin producer.</title>
        <authorList>
            <person name="Lysoe E."/>
            <person name="Divon H.H."/>
            <person name="Terzi V."/>
            <person name="Orru L."/>
            <person name="Lamontanara A."/>
            <person name="Kolseth A.-K."/>
            <person name="Frandsen R.J."/>
            <person name="Nielsen K."/>
            <person name="Thrane U."/>
        </authorList>
    </citation>
    <scope>NUCLEOTIDE SEQUENCE [LARGE SCALE GENOMIC DNA]</scope>
    <source>
        <strain evidence="7 8">Fl201059</strain>
    </source>
</reference>
<keyword evidence="6" id="KW-0812">Transmembrane</keyword>
<comment type="caution">
    <text evidence="7">The sequence shown here is derived from an EMBL/GenBank/DDBJ whole genome shotgun (WGS) entry which is preliminary data.</text>
</comment>
<dbReference type="GO" id="GO:0005506">
    <property type="term" value="F:iron ion binding"/>
    <property type="evidence" value="ECO:0007669"/>
    <property type="project" value="InterPro"/>
</dbReference>
<comment type="cofactor">
    <cofactor evidence="1">
        <name>heme</name>
        <dbReference type="ChEBI" id="CHEBI:30413"/>
    </cofactor>
</comment>
<evidence type="ECO:0000256" key="6">
    <source>
        <dbReference type="SAM" id="Phobius"/>
    </source>
</evidence>
<dbReference type="Gene3D" id="1.10.630.10">
    <property type="entry name" value="Cytochrome P450"/>
    <property type="match status" value="1"/>
</dbReference>
<keyword evidence="6" id="KW-1133">Transmembrane helix</keyword>
<dbReference type="PANTHER" id="PTHR24305">
    <property type="entry name" value="CYTOCHROME P450"/>
    <property type="match status" value="1"/>
</dbReference>
<dbReference type="EMBL" id="JXCE01001477">
    <property type="protein sequence ID" value="KPA35165.1"/>
    <property type="molecule type" value="Genomic_DNA"/>
</dbReference>
<dbReference type="SUPFAM" id="SSF48264">
    <property type="entry name" value="Cytochrome P450"/>
    <property type="match status" value="1"/>
</dbReference>
<dbReference type="PANTHER" id="PTHR24305:SF210">
    <property type="entry name" value="CYTOCHROME P450 MONOOXYGENASE ASQL-RELATED"/>
    <property type="match status" value="1"/>
</dbReference>
<evidence type="ECO:0000256" key="2">
    <source>
        <dbReference type="ARBA" id="ARBA00010617"/>
    </source>
</evidence>
<keyword evidence="6" id="KW-0472">Membrane</keyword>
<dbReference type="AlphaFoldDB" id="A0A0N0DAD1"/>
<dbReference type="InterPro" id="IPR050121">
    <property type="entry name" value="Cytochrome_P450_monoxygenase"/>
</dbReference>
<dbReference type="InterPro" id="IPR001128">
    <property type="entry name" value="Cyt_P450"/>
</dbReference>
<protein>
    <submittedName>
        <fullName evidence="7">Isotrichodermin c-15 hydroxylase</fullName>
    </submittedName>
</protein>
<dbReference type="GO" id="GO:0020037">
    <property type="term" value="F:heme binding"/>
    <property type="evidence" value="ECO:0007669"/>
    <property type="project" value="InterPro"/>
</dbReference>
<evidence type="ECO:0000256" key="5">
    <source>
        <dbReference type="ARBA" id="ARBA00023004"/>
    </source>
</evidence>